<accession>A0ABW4MU83</accession>
<keyword evidence="2" id="KW-1185">Reference proteome</keyword>
<name>A0ABW4MU83_9BACI</name>
<dbReference type="Proteomes" id="UP001597227">
    <property type="component" value="Unassembled WGS sequence"/>
</dbReference>
<reference evidence="2" key="1">
    <citation type="journal article" date="2019" name="Int. J. Syst. Evol. Microbiol.">
        <title>The Global Catalogue of Microorganisms (GCM) 10K type strain sequencing project: providing services to taxonomists for standard genome sequencing and annotation.</title>
        <authorList>
            <consortium name="The Broad Institute Genomics Platform"/>
            <consortium name="The Broad Institute Genome Sequencing Center for Infectious Disease"/>
            <person name="Wu L."/>
            <person name="Ma J."/>
        </authorList>
    </citation>
    <scope>NUCLEOTIDE SEQUENCE [LARGE SCALE GENOMIC DNA]</scope>
    <source>
        <strain evidence="2">CCUG 15531</strain>
    </source>
</reference>
<evidence type="ECO:0000313" key="2">
    <source>
        <dbReference type="Proteomes" id="UP001597227"/>
    </source>
</evidence>
<organism evidence="1 2">
    <name type="scientific">Fredinandcohnia salidurans</name>
    <dbReference type="NCBI Taxonomy" id="2595041"/>
    <lineage>
        <taxon>Bacteria</taxon>
        <taxon>Bacillati</taxon>
        <taxon>Bacillota</taxon>
        <taxon>Bacilli</taxon>
        <taxon>Bacillales</taxon>
        <taxon>Bacillaceae</taxon>
        <taxon>Fredinandcohnia</taxon>
    </lineage>
</organism>
<proteinExistence type="predicted"/>
<dbReference type="EMBL" id="JBHUEK010000025">
    <property type="protein sequence ID" value="MFD1779960.1"/>
    <property type="molecule type" value="Genomic_DNA"/>
</dbReference>
<dbReference type="RefSeq" id="WP_304216867.1">
    <property type="nucleotide sequence ID" value="NZ_JBHUEK010000025.1"/>
</dbReference>
<evidence type="ECO:0000313" key="1">
    <source>
        <dbReference type="EMBL" id="MFD1779960.1"/>
    </source>
</evidence>
<sequence>MSSSSASTEEKIIKHLEDKYNEKFEVEAVDQGSEAFANMYGKDKFVLHPEGNSDVVFIAEEKSDEEDVYLDNYLAAKWGEELKADLADEIENYIPVDSEYKVLVYPYSDLNASLKDMSIQDFLANDKDVRIALVAGVKVEGEPDVSQYSEGVYQLYELIKGLGTSQYTISVGFVENSEDISDYIRTSYVNNTPWTNLALKVYGEINVDDRYDTVTPQIVEESYQTIEE</sequence>
<gene>
    <name evidence="1" type="ORF">ACFSFW_14945</name>
</gene>
<comment type="caution">
    <text evidence="1">The sequence shown here is derived from an EMBL/GenBank/DDBJ whole genome shotgun (WGS) entry which is preliminary data.</text>
</comment>
<protein>
    <submittedName>
        <fullName evidence="1">Uncharacterized protein</fullName>
    </submittedName>
</protein>